<keyword evidence="5" id="KW-1185">Reference proteome</keyword>
<dbReference type="AlphaFoldDB" id="A0A506U6U1"/>
<feature type="domain" description="D-serine dehydratase-like" evidence="3">
    <location>
        <begin position="254"/>
        <end position="360"/>
    </location>
</feature>
<comment type="similarity">
    <text evidence="1">Belongs to the DSD1 family.</text>
</comment>
<dbReference type="InterPro" id="IPR051466">
    <property type="entry name" value="D-amino_acid_metab_enzyme"/>
</dbReference>
<dbReference type="SMART" id="SM01119">
    <property type="entry name" value="D-ser_dehydrat"/>
    <property type="match status" value="1"/>
</dbReference>
<dbReference type="PANTHER" id="PTHR28004">
    <property type="entry name" value="ZGC:162816-RELATED"/>
    <property type="match status" value="1"/>
</dbReference>
<dbReference type="RefSeq" id="WP_141150717.1">
    <property type="nucleotide sequence ID" value="NZ_VHLG01000016.1"/>
</dbReference>
<evidence type="ECO:0000256" key="2">
    <source>
        <dbReference type="ARBA" id="ARBA00023239"/>
    </source>
</evidence>
<name>A0A506U6U1_9HYPH</name>
<dbReference type="Pfam" id="PF01168">
    <property type="entry name" value="Ala_racemase_N"/>
    <property type="match status" value="1"/>
</dbReference>
<accession>A0A506U6U1</accession>
<dbReference type="InterPro" id="IPR042208">
    <property type="entry name" value="D-ser_dehydrat-like_sf"/>
</dbReference>
<evidence type="ECO:0000313" key="5">
    <source>
        <dbReference type="Proteomes" id="UP000318801"/>
    </source>
</evidence>
<dbReference type="InterPro" id="IPR026956">
    <property type="entry name" value="D-ser_dehydrat-like_dom"/>
</dbReference>
<reference evidence="4 5" key="1">
    <citation type="submission" date="2019-06" db="EMBL/GenBank/DDBJ databases">
        <authorList>
            <person name="Li M."/>
        </authorList>
    </citation>
    <scope>NUCLEOTIDE SEQUENCE [LARGE SCALE GENOMIC DNA]</scope>
    <source>
        <strain evidence="4 5">BGMRC2036</strain>
    </source>
</reference>
<dbReference type="Gene3D" id="2.40.37.20">
    <property type="entry name" value="D-serine dehydratase-like domain"/>
    <property type="match status" value="1"/>
</dbReference>
<dbReference type="Pfam" id="PF14031">
    <property type="entry name" value="D-ser_dehydrat"/>
    <property type="match status" value="1"/>
</dbReference>
<dbReference type="PANTHER" id="PTHR28004:SF2">
    <property type="entry name" value="D-SERINE DEHYDRATASE"/>
    <property type="match status" value="1"/>
</dbReference>
<dbReference type="Gene3D" id="3.20.20.10">
    <property type="entry name" value="Alanine racemase"/>
    <property type="match status" value="1"/>
</dbReference>
<dbReference type="Proteomes" id="UP000318801">
    <property type="component" value="Unassembled WGS sequence"/>
</dbReference>
<dbReference type="InterPro" id="IPR001608">
    <property type="entry name" value="Ala_racemase_N"/>
</dbReference>
<proteinExistence type="inferred from homology"/>
<sequence length="373" mass="39780">MFERTETPALVLDRKRLAANAARMNARIAALDVQLRPHLKTAKSVEVARAVIGAEKGPITVSTLKEAEYFARAGFDDILYAVAIVPAKLDHVKRIQRETGARLLLTLDSVTAARALSAASGEGANALQCLIEIDCGEHRSGVQPASADLAEIARLLDARAGLLRGVMTHAGHSYSTDDVDAIAAIAEIERRAAVDSAEMIRAAGHACDIVSIGSTPTILHARRLDGVTEARCGIYMFWDLAQYSRGMCRLDDIAVSVLATVIGHNQAAGSMVIDAGALALSKDIGANSLMPEIGYGIVCDAETRQPINGLSLQTVHQEHGTITVADPALFATLPIGTRLRVLPNHACMTCAAYDRYHLAGTDQAETWARTNGW</sequence>
<dbReference type="GO" id="GO:0036088">
    <property type="term" value="P:D-serine catabolic process"/>
    <property type="evidence" value="ECO:0007669"/>
    <property type="project" value="TreeGrafter"/>
</dbReference>
<dbReference type="EMBL" id="VHLG01000016">
    <property type="protein sequence ID" value="TPW27617.1"/>
    <property type="molecule type" value="Genomic_DNA"/>
</dbReference>
<gene>
    <name evidence="4" type="ORF">FJU08_19435</name>
</gene>
<dbReference type="OrthoDB" id="9772497at2"/>
<keyword evidence="2" id="KW-0456">Lyase</keyword>
<comment type="caution">
    <text evidence="4">The sequence shown here is derived from an EMBL/GenBank/DDBJ whole genome shotgun (WGS) entry which is preliminary data.</text>
</comment>
<protein>
    <recommendedName>
        <fullName evidence="3">D-serine dehydratase-like domain-containing protein</fullName>
    </recommendedName>
</protein>
<dbReference type="InterPro" id="IPR029066">
    <property type="entry name" value="PLP-binding_barrel"/>
</dbReference>
<organism evidence="4 5">
    <name type="scientific">Martelella alba</name>
    <dbReference type="NCBI Taxonomy" id="2590451"/>
    <lineage>
        <taxon>Bacteria</taxon>
        <taxon>Pseudomonadati</taxon>
        <taxon>Pseudomonadota</taxon>
        <taxon>Alphaproteobacteria</taxon>
        <taxon>Hyphomicrobiales</taxon>
        <taxon>Aurantimonadaceae</taxon>
        <taxon>Martelella</taxon>
    </lineage>
</organism>
<evidence type="ECO:0000259" key="3">
    <source>
        <dbReference type="SMART" id="SM01119"/>
    </source>
</evidence>
<evidence type="ECO:0000313" key="4">
    <source>
        <dbReference type="EMBL" id="TPW27617.1"/>
    </source>
</evidence>
<evidence type="ECO:0000256" key="1">
    <source>
        <dbReference type="ARBA" id="ARBA00005323"/>
    </source>
</evidence>
<dbReference type="SUPFAM" id="SSF51419">
    <property type="entry name" value="PLP-binding barrel"/>
    <property type="match status" value="1"/>
</dbReference>
<dbReference type="GO" id="GO:0008721">
    <property type="term" value="F:D-serine ammonia-lyase activity"/>
    <property type="evidence" value="ECO:0007669"/>
    <property type="project" value="TreeGrafter"/>
</dbReference>